<name>A0A8A0RSA2_9FIRM</name>
<gene>
    <name evidence="1" type="ORF">H0A61_02817</name>
</gene>
<dbReference type="Pfam" id="PF20074">
    <property type="entry name" value="DUF6470"/>
    <property type="match status" value="1"/>
</dbReference>
<dbReference type="InterPro" id="IPR045527">
    <property type="entry name" value="DUF6470"/>
</dbReference>
<dbReference type="RefSeq" id="WP_206707720.1">
    <property type="nucleotide sequence ID" value="NZ_CP059066.1"/>
</dbReference>
<organism evidence="1 2">
    <name type="scientific">Koleobacter methoxysyntrophicus</name>
    <dbReference type="NCBI Taxonomy" id="2751313"/>
    <lineage>
        <taxon>Bacteria</taxon>
        <taxon>Bacillati</taxon>
        <taxon>Bacillota</taxon>
        <taxon>Clostridia</taxon>
        <taxon>Koleobacterales</taxon>
        <taxon>Koleobacteraceae</taxon>
        <taxon>Koleobacter</taxon>
    </lineage>
</organism>
<evidence type="ECO:0000313" key="1">
    <source>
        <dbReference type="EMBL" id="QSQ10410.1"/>
    </source>
</evidence>
<dbReference type="EMBL" id="CP059066">
    <property type="protein sequence ID" value="QSQ10410.1"/>
    <property type="molecule type" value="Genomic_DNA"/>
</dbReference>
<accession>A0A8A0RSA2</accession>
<reference evidence="1" key="1">
    <citation type="submission" date="2020-07" db="EMBL/GenBank/DDBJ databases">
        <title>Koleobacter methoxysyntrophicus gen. nov., sp. nov., a novel anaerobic bacterium isolated from deep subsurface oil field and proposal of Koleobacterales ord. nov. in the phylum Firmicutes.</title>
        <authorList>
            <person name="Sakamoto S."/>
            <person name="Tamaki H."/>
        </authorList>
    </citation>
    <scope>NUCLEOTIDE SEQUENCE</scope>
    <source>
        <strain evidence="1">NRmbB1</strain>
    </source>
</reference>
<protein>
    <submittedName>
        <fullName evidence="1">Uncharacterized protein</fullName>
    </submittedName>
</protein>
<sequence>MSIQISFNFARIGLDIYKGNFLFTAPAADMNLRQIPAELKIHIEGPRVEIDQEKSMEEIGAGGHMALARKIVRKGLQTSMDYISMIARHGDMLAEIEKNQDALQEVIEESVWHKDKKEINVECIPKTMPRVYVKGSLDIDVIPGGVRLDVDEGKLNIDFDRARVDIYLLQKAKITVETGKNLDVKA</sequence>
<dbReference type="AlphaFoldDB" id="A0A8A0RSA2"/>
<keyword evidence="2" id="KW-1185">Reference proteome</keyword>
<proteinExistence type="predicted"/>
<evidence type="ECO:0000313" key="2">
    <source>
        <dbReference type="Proteomes" id="UP000662904"/>
    </source>
</evidence>
<dbReference type="Proteomes" id="UP000662904">
    <property type="component" value="Chromosome"/>
</dbReference>
<dbReference type="KEGG" id="kme:H0A61_02817"/>